<name>A0A3N2E0P1_9GAMM</name>
<dbReference type="SUPFAM" id="SSF103481">
    <property type="entry name" value="Multidrug resistance efflux transporter EmrE"/>
    <property type="match status" value="2"/>
</dbReference>
<feature type="transmembrane region" description="Helical" evidence="11">
    <location>
        <begin position="90"/>
        <end position="110"/>
    </location>
</feature>
<comment type="subcellular location">
    <subcellularLocation>
        <location evidence="1">Cell membrane</location>
        <topology evidence="1">Multi-pass membrane protein</topology>
    </subcellularLocation>
</comment>
<keyword evidence="3" id="KW-0444">Lipid biosynthesis</keyword>
<evidence type="ECO:0000259" key="12">
    <source>
        <dbReference type="Pfam" id="PF00892"/>
    </source>
</evidence>
<protein>
    <submittedName>
        <fullName evidence="13">Drug/metabolite transporter (DMT)-like permease</fullName>
    </submittedName>
</protein>
<feature type="transmembrane region" description="Helical" evidence="11">
    <location>
        <begin position="32"/>
        <end position="54"/>
    </location>
</feature>
<dbReference type="GO" id="GO:0005886">
    <property type="term" value="C:plasma membrane"/>
    <property type="evidence" value="ECO:0007669"/>
    <property type="project" value="UniProtKB-SubCell"/>
</dbReference>
<feature type="domain" description="EamA" evidence="12">
    <location>
        <begin position="146"/>
        <end position="279"/>
    </location>
</feature>
<feature type="transmembrane region" description="Helical" evidence="11">
    <location>
        <begin position="264"/>
        <end position="280"/>
    </location>
</feature>
<keyword evidence="10 11" id="KW-0472">Membrane</keyword>
<dbReference type="GO" id="GO:0022857">
    <property type="term" value="F:transmembrane transporter activity"/>
    <property type="evidence" value="ECO:0007669"/>
    <property type="project" value="InterPro"/>
</dbReference>
<evidence type="ECO:0000256" key="4">
    <source>
        <dbReference type="ARBA" id="ARBA00022519"/>
    </source>
</evidence>
<evidence type="ECO:0000256" key="6">
    <source>
        <dbReference type="ARBA" id="ARBA00022692"/>
    </source>
</evidence>
<dbReference type="EMBL" id="RKHR01000003">
    <property type="protein sequence ID" value="ROS05683.1"/>
    <property type="molecule type" value="Genomic_DNA"/>
</dbReference>
<dbReference type="Gene3D" id="1.10.3730.20">
    <property type="match status" value="2"/>
</dbReference>
<dbReference type="PANTHER" id="PTHR30561">
    <property type="entry name" value="SMR FAMILY PROTON-DEPENDENT DRUG EFFLUX TRANSPORTER SUGE"/>
    <property type="match status" value="1"/>
</dbReference>
<dbReference type="AlphaFoldDB" id="A0A3N2E0P1"/>
<dbReference type="InterPro" id="IPR000390">
    <property type="entry name" value="Small_drug/metabolite_transptr"/>
</dbReference>
<keyword evidence="8 11" id="KW-1133">Transmembrane helix</keyword>
<dbReference type="PANTHER" id="PTHR30561:SF9">
    <property type="entry name" value="4-AMINO-4-DEOXY-L-ARABINOSE-PHOSPHOUNDECAPRENOL FLIPPASE SUBUNIT ARNF-RELATED"/>
    <property type="match status" value="1"/>
</dbReference>
<evidence type="ECO:0000313" key="13">
    <source>
        <dbReference type="EMBL" id="ROS05683.1"/>
    </source>
</evidence>
<dbReference type="Proteomes" id="UP000275394">
    <property type="component" value="Unassembled WGS sequence"/>
</dbReference>
<dbReference type="RefSeq" id="WP_123711575.1">
    <property type="nucleotide sequence ID" value="NZ_RKHR01000003.1"/>
</dbReference>
<feature type="transmembrane region" description="Helical" evidence="11">
    <location>
        <begin position="146"/>
        <end position="163"/>
    </location>
</feature>
<comment type="caution">
    <text evidence="13">The sequence shown here is derived from an EMBL/GenBank/DDBJ whole genome shotgun (WGS) entry which is preliminary data.</text>
</comment>
<keyword evidence="5" id="KW-0441">Lipid A biosynthesis</keyword>
<feature type="transmembrane region" description="Helical" evidence="11">
    <location>
        <begin position="6"/>
        <end position="25"/>
    </location>
</feature>
<keyword evidence="2" id="KW-1003">Cell membrane</keyword>
<evidence type="ECO:0000256" key="8">
    <source>
        <dbReference type="ARBA" id="ARBA00022989"/>
    </source>
</evidence>
<dbReference type="GO" id="GO:0009103">
    <property type="term" value="P:lipopolysaccharide biosynthetic process"/>
    <property type="evidence" value="ECO:0007669"/>
    <property type="project" value="UniProtKB-KW"/>
</dbReference>
<feature type="transmembrane region" description="Helical" evidence="11">
    <location>
        <begin position="60"/>
        <end position="78"/>
    </location>
</feature>
<feature type="transmembrane region" description="Helical" evidence="11">
    <location>
        <begin position="213"/>
        <end position="233"/>
    </location>
</feature>
<accession>A0A3N2E0P1</accession>
<feature type="transmembrane region" description="Helical" evidence="11">
    <location>
        <begin position="116"/>
        <end position="134"/>
    </location>
</feature>
<gene>
    <name evidence="13" type="ORF">EDC56_1229</name>
</gene>
<proteinExistence type="predicted"/>
<dbReference type="InterPro" id="IPR037185">
    <property type="entry name" value="EmrE-like"/>
</dbReference>
<evidence type="ECO:0000313" key="14">
    <source>
        <dbReference type="Proteomes" id="UP000275394"/>
    </source>
</evidence>
<feature type="transmembrane region" description="Helical" evidence="11">
    <location>
        <begin position="175"/>
        <end position="192"/>
    </location>
</feature>
<evidence type="ECO:0000256" key="2">
    <source>
        <dbReference type="ARBA" id="ARBA00022475"/>
    </source>
</evidence>
<evidence type="ECO:0000256" key="5">
    <source>
        <dbReference type="ARBA" id="ARBA00022556"/>
    </source>
</evidence>
<organism evidence="13 14">
    <name type="scientific">Sinobacterium caligoides</name>
    <dbReference type="NCBI Taxonomy" id="933926"/>
    <lineage>
        <taxon>Bacteria</taxon>
        <taxon>Pseudomonadati</taxon>
        <taxon>Pseudomonadota</taxon>
        <taxon>Gammaproteobacteria</taxon>
        <taxon>Cellvibrionales</taxon>
        <taxon>Spongiibacteraceae</taxon>
        <taxon>Sinobacterium</taxon>
    </lineage>
</organism>
<evidence type="ECO:0000256" key="10">
    <source>
        <dbReference type="ARBA" id="ARBA00023136"/>
    </source>
</evidence>
<dbReference type="OrthoDB" id="9783707at2"/>
<reference evidence="13 14" key="1">
    <citation type="submission" date="2018-11" db="EMBL/GenBank/DDBJ databases">
        <title>Genomic Encyclopedia of Type Strains, Phase IV (KMG-IV): sequencing the most valuable type-strain genomes for metagenomic binning, comparative biology and taxonomic classification.</title>
        <authorList>
            <person name="Goeker M."/>
        </authorList>
    </citation>
    <scope>NUCLEOTIDE SEQUENCE [LARGE SCALE GENOMIC DNA]</scope>
    <source>
        <strain evidence="13 14">DSM 100316</strain>
    </source>
</reference>
<evidence type="ECO:0000256" key="1">
    <source>
        <dbReference type="ARBA" id="ARBA00004651"/>
    </source>
</evidence>
<dbReference type="GO" id="GO:0009245">
    <property type="term" value="P:lipid A biosynthetic process"/>
    <property type="evidence" value="ECO:0007669"/>
    <property type="project" value="UniProtKB-KW"/>
</dbReference>
<evidence type="ECO:0000256" key="7">
    <source>
        <dbReference type="ARBA" id="ARBA00022985"/>
    </source>
</evidence>
<sequence>MHANDLAILLVLAAAILHASWNAIIKKGHDRLLSMAQVDVFGLCICLPLFPFVGWPSPHIWLYIAGSTVFATYYKLCLVRAYKLADFSQVYPVLRGTPPLLVVAFSVLFLDDALNAYIIGGITLLSIGIFSIILSGKSASPSSSKYLLHALLGGICIASYSIIDGLGAREAKNALQYATYLHFITCLPLPISTFKTQRHKLTSYIQSYWPEGLFAGGCCALAYTLVLWAMTIAPIAQAAALRESSIIFAGIIGSFFFKEHLGHYRILACILVAMGAMMIKG</sequence>
<feature type="transmembrane region" description="Helical" evidence="11">
    <location>
        <begin position="239"/>
        <end position="257"/>
    </location>
</feature>
<evidence type="ECO:0000256" key="3">
    <source>
        <dbReference type="ARBA" id="ARBA00022516"/>
    </source>
</evidence>
<keyword evidence="14" id="KW-1185">Reference proteome</keyword>
<dbReference type="InterPro" id="IPR000620">
    <property type="entry name" value="EamA_dom"/>
</dbReference>
<keyword evidence="4" id="KW-0997">Cell inner membrane</keyword>
<feature type="domain" description="EamA" evidence="12">
    <location>
        <begin position="6"/>
        <end position="133"/>
    </location>
</feature>
<evidence type="ECO:0000256" key="11">
    <source>
        <dbReference type="SAM" id="Phobius"/>
    </source>
</evidence>
<dbReference type="Pfam" id="PF00892">
    <property type="entry name" value="EamA"/>
    <property type="match status" value="2"/>
</dbReference>
<keyword evidence="6 11" id="KW-0812">Transmembrane</keyword>
<evidence type="ECO:0000256" key="9">
    <source>
        <dbReference type="ARBA" id="ARBA00023098"/>
    </source>
</evidence>
<keyword evidence="9" id="KW-0443">Lipid metabolism</keyword>
<keyword evidence="7" id="KW-0448">Lipopolysaccharide biosynthesis</keyword>